<name>A0A1T5LHA7_9MICO</name>
<evidence type="ECO:0000313" key="2">
    <source>
        <dbReference type="Proteomes" id="UP000189777"/>
    </source>
</evidence>
<gene>
    <name evidence="1" type="ORF">SAMN04324258_3361</name>
</gene>
<dbReference type="STRING" id="526729.SAMN04324258_3361"/>
<protein>
    <submittedName>
        <fullName evidence="1">Uncharacterized protein</fullName>
    </submittedName>
</protein>
<dbReference type="AlphaFoldDB" id="A0A1T5LHA7"/>
<organism evidence="1 2">
    <name type="scientific">Krasilnikoviella flava</name>
    <dbReference type="NCBI Taxonomy" id="526729"/>
    <lineage>
        <taxon>Bacteria</taxon>
        <taxon>Bacillati</taxon>
        <taxon>Actinomycetota</taxon>
        <taxon>Actinomycetes</taxon>
        <taxon>Micrococcales</taxon>
        <taxon>Promicromonosporaceae</taxon>
        <taxon>Krasilnikoviella</taxon>
    </lineage>
</organism>
<evidence type="ECO:0000313" key="1">
    <source>
        <dbReference type="EMBL" id="SKC75059.1"/>
    </source>
</evidence>
<keyword evidence="2" id="KW-1185">Reference proteome</keyword>
<dbReference type="EMBL" id="FUZQ01000006">
    <property type="protein sequence ID" value="SKC75059.1"/>
    <property type="molecule type" value="Genomic_DNA"/>
</dbReference>
<sequence>MPGAWRRPSSLAAVGAVALLTGLGAGVASDLLADDGVSAQGAALAGPADECAVVQAAWSRSATLQLGMSADDPATLRRGFVGARDALVDVRPPTAVQDDWRTVTAYVGTVADEIELADEDDVSSAVAEALAGLDTAAMTAASNRVTTFLKEGCAEAGASDEPTG</sequence>
<proteinExistence type="predicted"/>
<accession>A0A1T5LHA7</accession>
<reference evidence="1 2" key="1">
    <citation type="submission" date="2017-02" db="EMBL/GenBank/DDBJ databases">
        <authorList>
            <person name="Peterson S.W."/>
        </authorList>
    </citation>
    <scope>NUCLEOTIDE SEQUENCE [LARGE SCALE GENOMIC DNA]</scope>
    <source>
        <strain evidence="1 2">DSM 21481</strain>
    </source>
</reference>
<dbReference type="Proteomes" id="UP000189777">
    <property type="component" value="Unassembled WGS sequence"/>
</dbReference>